<reference evidence="2 3" key="1">
    <citation type="journal article" date="2016" name="Nat. Commun.">
        <title>Thousands of microbial genomes shed light on interconnected biogeochemical processes in an aquifer system.</title>
        <authorList>
            <person name="Anantharaman K."/>
            <person name="Brown C.T."/>
            <person name="Hug L.A."/>
            <person name="Sharon I."/>
            <person name="Castelle C.J."/>
            <person name="Probst A.J."/>
            <person name="Thomas B.C."/>
            <person name="Singh A."/>
            <person name="Wilkins M.J."/>
            <person name="Karaoz U."/>
            <person name="Brodie E.L."/>
            <person name="Williams K.H."/>
            <person name="Hubbard S.S."/>
            <person name="Banfield J.F."/>
        </authorList>
    </citation>
    <scope>NUCLEOTIDE SEQUENCE [LARGE SCALE GENOMIC DNA]</scope>
</reference>
<evidence type="ECO:0000313" key="3">
    <source>
        <dbReference type="Proteomes" id="UP000176492"/>
    </source>
</evidence>
<dbReference type="PANTHER" id="PTHR43575:SF1">
    <property type="entry name" value="PROTEIN ABCI7, CHLOROPLASTIC"/>
    <property type="match status" value="1"/>
</dbReference>
<dbReference type="InterPro" id="IPR000825">
    <property type="entry name" value="SUF_FeS_clus_asmbl_SufBD_core"/>
</dbReference>
<dbReference type="PANTHER" id="PTHR43575">
    <property type="entry name" value="PROTEIN ABCI7, CHLOROPLASTIC"/>
    <property type="match status" value="1"/>
</dbReference>
<evidence type="ECO:0000259" key="1">
    <source>
        <dbReference type="Pfam" id="PF01458"/>
    </source>
</evidence>
<gene>
    <name evidence="2" type="ORF">A3J33_04150</name>
</gene>
<proteinExistence type="predicted"/>
<organism evidence="2 3">
    <name type="scientific">candidate division WWE3 bacterium RIFCSPLOWO2_02_FULL_53_10</name>
    <dbReference type="NCBI Taxonomy" id="1802629"/>
    <lineage>
        <taxon>Bacteria</taxon>
        <taxon>Katanobacteria</taxon>
    </lineage>
</organism>
<comment type="caution">
    <text evidence="2">The sequence shown here is derived from an EMBL/GenBank/DDBJ whole genome shotgun (WGS) entry which is preliminary data.</text>
</comment>
<dbReference type="SUPFAM" id="SSF101960">
    <property type="entry name" value="Stabilizer of iron transporter SufD"/>
    <property type="match status" value="1"/>
</dbReference>
<dbReference type="EMBL" id="MEVM01000047">
    <property type="protein sequence ID" value="OGC69546.1"/>
    <property type="molecule type" value="Genomic_DNA"/>
</dbReference>
<dbReference type="GO" id="GO:0016226">
    <property type="term" value="P:iron-sulfur cluster assembly"/>
    <property type="evidence" value="ECO:0007669"/>
    <property type="project" value="InterPro"/>
</dbReference>
<protein>
    <recommendedName>
        <fullName evidence="1">SUF system FeS cluster assembly SufBD core domain-containing protein</fullName>
    </recommendedName>
</protein>
<evidence type="ECO:0000313" key="2">
    <source>
        <dbReference type="EMBL" id="OGC69546.1"/>
    </source>
</evidence>
<dbReference type="Pfam" id="PF01458">
    <property type="entry name" value="SUFBD_core"/>
    <property type="match status" value="1"/>
</dbReference>
<sequence length="116" mass="12493">MKGVLDGNAVANYEGLVTIKKGAKNADADLNERAILLSPTARAGAIPRLEVLENEVKAGHGATVGKVGEDELFYLATRGFARAEAKRLIVRGFLEAFIEEFPAKEAKEIRSALLKL</sequence>
<dbReference type="Proteomes" id="UP000176492">
    <property type="component" value="Unassembled WGS sequence"/>
</dbReference>
<dbReference type="AlphaFoldDB" id="A0A1F4WJJ6"/>
<accession>A0A1F4WJJ6</accession>
<dbReference type="InterPro" id="IPR037284">
    <property type="entry name" value="SUF_FeS_clus_asmbl_SufBD_sf"/>
</dbReference>
<name>A0A1F4WJJ6_UNCKA</name>
<dbReference type="InterPro" id="IPR055346">
    <property type="entry name" value="Fe-S_cluster_assembly_SufBD"/>
</dbReference>
<feature type="domain" description="SUF system FeS cluster assembly SufBD core" evidence="1">
    <location>
        <begin position="2"/>
        <end position="93"/>
    </location>
</feature>